<dbReference type="GO" id="GO:0030976">
    <property type="term" value="F:thiamine pyrophosphate binding"/>
    <property type="evidence" value="ECO:0007669"/>
    <property type="project" value="TreeGrafter"/>
</dbReference>
<dbReference type="EMBL" id="UGVN01000001">
    <property type="protein sequence ID" value="SUE39816.1"/>
    <property type="molecule type" value="Genomic_DNA"/>
</dbReference>
<dbReference type="SUPFAM" id="SSF53850">
    <property type="entry name" value="Periplasmic binding protein-like II"/>
    <property type="match status" value="1"/>
</dbReference>
<dbReference type="GeneID" id="99632569"/>
<dbReference type="CDD" id="cd13589">
    <property type="entry name" value="PBP2_polyamine_RpCGA009"/>
    <property type="match status" value="1"/>
</dbReference>
<dbReference type="GO" id="GO:0030288">
    <property type="term" value="C:outer membrane-bounded periplasmic space"/>
    <property type="evidence" value="ECO:0007669"/>
    <property type="project" value="TreeGrafter"/>
</dbReference>
<dbReference type="Proteomes" id="UP000254919">
    <property type="component" value="Unassembled WGS sequence"/>
</dbReference>
<organism evidence="3 4">
    <name type="scientific">Roseomonas mucosa</name>
    <dbReference type="NCBI Taxonomy" id="207340"/>
    <lineage>
        <taxon>Bacteria</taxon>
        <taxon>Pseudomonadati</taxon>
        <taxon>Pseudomonadota</taxon>
        <taxon>Alphaproteobacteria</taxon>
        <taxon>Acetobacterales</taxon>
        <taxon>Roseomonadaceae</taxon>
        <taxon>Roseomonas</taxon>
    </lineage>
</organism>
<accession>A0A379N158</accession>
<protein>
    <submittedName>
        <fullName evidence="3">2-aminoethylphosphonate ABC transporter substrate-binding protein</fullName>
    </submittedName>
</protein>
<evidence type="ECO:0000256" key="2">
    <source>
        <dbReference type="SAM" id="SignalP"/>
    </source>
</evidence>
<gene>
    <name evidence="3" type="ORF">NCTC13291_01520</name>
</gene>
<dbReference type="PANTHER" id="PTHR30006:SF2">
    <property type="entry name" value="ABC TRANSPORTER SUBSTRATE-BINDING PROTEIN"/>
    <property type="match status" value="1"/>
</dbReference>
<evidence type="ECO:0000256" key="1">
    <source>
        <dbReference type="ARBA" id="ARBA00022729"/>
    </source>
</evidence>
<feature type="chain" id="PRO_5016980093" evidence="2">
    <location>
        <begin position="26"/>
        <end position="347"/>
    </location>
</feature>
<dbReference type="RefSeq" id="WP_019462028.1">
    <property type="nucleotide sequence ID" value="NZ_AP031462.1"/>
</dbReference>
<dbReference type="Gene3D" id="3.40.190.10">
    <property type="entry name" value="Periplasmic binding protein-like II"/>
    <property type="match status" value="2"/>
</dbReference>
<keyword evidence="1 2" id="KW-0732">Signal</keyword>
<reference evidence="3 4" key="1">
    <citation type="submission" date="2018-06" db="EMBL/GenBank/DDBJ databases">
        <authorList>
            <consortium name="Pathogen Informatics"/>
            <person name="Doyle S."/>
        </authorList>
    </citation>
    <scope>NUCLEOTIDE SEQUENCE [LARGE SCALE GENOMIC DNA]</scope>
    <source>
        <strain evidence="3 4">NCTC13291</strain>
    </source>
</reference>
<dbReference type="PANTHER" id="PTHR30006">
    <property type="entry name" value="THIAMINE-BINDING PERIPLASMIC PROTEIN-RELATED"/>
    <property type="match status" value="1"/>
</dbReference>
<name>A0A379N158_9PROT</name>
<evidence type="ECO:0000313" key="4">
    <source>
        <dbReference type="Proteomes" id="UP000254919"/>
    </source>
</evidence>
<dbReference type="AlphaFoldDB" id="A0A379N158"/>
<dbReference type="InterPro" id="IPR006059">
    <property type="entry name" value="SBP"/>
</dbReference>
<sequence length="347" mass="37860">MMRRLLLAATALMGASIGAAGTASAQDRLVVAAYGGSYEKIMRESVIPEFEKANNVKVDYLAGNSSDSLARLQAQRGRQEIGVVLLDDGPMAQAVSLGFCQQVSDRKALDSVYPIAVMGGGKAVGTGFGYTGIAYNADLFKQRNLPVPASWMDLAKPEYKQRLSIPGIDNTYGLHTLVMMARANGGGENDIAPGFKVMREKINPNVLAYESSPGKMSEMFQSGEIWLSVWGSSRVAAMKESGFPLEIVRPKEGAVVLMTATCAVEGAPKPELAQKFVAHLLSPAVQVAFSTYYGSGPTNKEVKLPEDVARRVIYGEDQVKQLVTMDWDVINKNRTEWTRRWQREVER</sequence>
<dbReference type="GO" id="GO:0015888">
    <property type="term" value="P:thiamine transport"/>
    <property type="evidence" value="ECO:0007669"/>
    <property type="project" value="TreeGrafter"/>
</dbReference>
<dbReference type="GO" id="GO:0030975">
    <property type="term" value="F:thiamine binding"/>
    <property type="evidence" value="ECO:0007669"/>
    <property type="project" value="TreeGrafter"/>
</dbReference>
<dbReference type="Pfam" id="PF13416">
    <property type="entry name" value="SBP_bac_8"/>
    <property type="match status" value="1"/>
</dbReference>
<feature type="signal peptide" evidence="2">
    <location>
        <begin position="1"/>
        <end position="25"/>
    </location>
</feature>
<evidence type="ECO:0000313" key="3">
    <source>
        <dbReference type="EMBL" id="SUE39816.1"/>
    </source>
</evidence>
<proteinExistence type="predicted"/>